<dbReference type="EMBL" id="JAKNRW010000020">
    <property type="protein sequence ID" value="MCK1792535.1"/>
    <property type="molecule type" value="Genomic_DNA"/>
</dbReference>
<keyword evidence="2" id="KW-1185">Reference proteome</keyword>
<accession>A0ABT0F3H4</accession>
<reference evidence="1 2" key="1">
    <citation type="submission" date="2022-02" db="EMBL/GenBank/DDBJ databases">
        <title>Comparative genomics of the first Antarctic Pseudomonas spp. capable of biotransforming 2,4,6-Trinitrotoluene.</title>
        <authorList>
            <person name="Cabrera M.A."/>
            <person name="Marquez S.L."/>
            <person name="Perez-Donoso J.M."/>
        </authorList>
    </citation>
    <scope>NUCLEOTIDE SEQUENCE [LARGE SCALE GENOMIC DNA]</scope>
    <source>
        <strain evidence="1 2">TNT19</strain>
    </source>
</reference>
<evidence type="ECO:0000313" key="2">
    <source>
        <dbReference type="Proteomes" id="UP001299876"/>
    </source>
</evidence>
<dbReference type="RefSeq" id="WP_247292762.1">
    <property type="nucleotide sequence ID" value="NZ_JAKNRW010000020.1"/>
</dbReference>
<dbReference type="Proteomes" id="UP001299876">
    <property type="component" value="Unassembled WGS sequence"/>
</dbReference>
<proteinExistence type="predicted"/>
<protein>
    <recommendedName>
        <fullName evidence="3">DUF1795 domain-containing protein</fullName>
    </recommendedName>
</protein>
<name>A0ABT0F3H4_9PSED</name>
<evidence type="ECO:0008006" key="3">
    <source>
        <dbReference type="Google" id="ProtNLM"/>
    </source>
</evidence>
<comment type="caution">
    <text evidence="1">The sequence shown here is derived from an EMBL/GenBank/DDBJ whole genome shotgun (WGS) entry which is preliminary data.</text>
</comment>
<sequence length="201" mass="22410">MTKVQLPTRTCFYDRISEKRIALEEAARLEQENASIAKREAELAPAPAPIIALEGATSSFNFGGFNLAFPAGFHFRDIQTTLEHEGEPIILTIKRRDVMQGQTLQQLFDTAVQTLRTIYPQLRIIRQRDYSVAGSAAKCLDFHFNMGHAERHGRLVGAIVPVAGSDELQWLNISCVIDPTKPALSLWLVDFDSMLEGLAAR</sequence>
<gene>
    <name evidence="1" type="ORF">L9059_20590</name>
</gene>
<evidence type="ECO:0000313" key="1">
    <source>
        <dbReference type="EMBL" id="MCK1792535.1"/>
    </source>
</evidence>
<dbReference type="Gene3D" id="3.40.1000.10">
    <property type="entry name" value="Mog1/PsbP, alpha/beta/alpha sandwich"/>
    <property type="match status" value="1"/>
</dbReference>
<organism evidence="1 2">
    <name type="scientific">Pseudomonas violetae</name>
    <dbReference type="NCBI Taxonomy" id="2915813"/>
    <lineage>
        <taxon>Bacteria</taxon>
        <taxon>Pseudomonadati</taxon>
        <taxon>Pseudomonadota</taxon>
        <taxon>Gammaproteobacteria</taxon>
        <taxon>Pseudomonadales</taxon>
        <taxon>Pseudomonadaceae</taxon>
        <taxon>Pseudomonas</taxon>
    </lineage>
</organism>